<proteinExistence type="predicted"/>
<keyword evidence="2" id="KW-0413">Isomerase</keyword>
<dbReference type="InterPro" id="IPR050312">
    <property type="entry name" value="IolE/XylAMocC-like"/>
</dbReference>
<organism evidence="2 3">
    <name type="scientific">Sphaerochaeta halotolerans</name>
    <dbReference type="NCBI Taxonomy" id="2293840"/>
    <lineage>
        <taxon>Bacteria</taxon>
        <taxon>Pseudomonadati</taxon>
        <taxon>Spirochaetota</taxon>
        <taxon>Spirochaetia</taxon>
        <taxon>Spirochaetales</taxon>
        <taxon>Sphaerochaetaceae</taxon>
        <taxon>Sphaerochaeta</taxon>
    </lineage>
</organism>
<reference evidence="2 3" key="2">
    <citation type="submission" date="2018-09" db="EMBL/GenBank/DDBJ databases">
        <title>Genome of Sphaerochaeta halotolerans strain 4-11.</title>
        <authorList>
            <person name="Nazina T.N."/>
            <person name="Sokolova D.S."/>
        </authorList>
    </citation>
    <scope>NUCLEOTIDE SEQUENCE [LARGE SCALE GENOMIC DNA]</scope>
    <source>
        <strain evidence="2 3">4-11</strain>
    </source>
</reference>
<evidence type="ECO:0000313" key="2">
    <source>
        <dbReference type="EMBL" id="RFU96042.1"/>
    </source>
</evidence>
<dbReference type="Pfam" id="PF01261">
    <property type="entry name" value="AP_endonuc_2"/>
    <property type="match status" value="1"/>
</dbReference>
<dbReference type="Proteomes" id="UP000264002">
    <property type="component" value="Unassembled WGS sequence"/>
</dbReference>
<name>A0A372MJT2_9SPIR</name>
<evidence type="ECO:0000313" key="3">
    <source>
        <dbReference type="Proteomes" id="UP000264002"/>
    </source>
</evidence>
<keyword evidence="3" id="KW-1185">Reference proteome</keyword>
<dbReference type="OrthoDB" id="9814946at2"/>
<evidence type="ECO:0000259" key="1">
    <source>
        <dbReference type="Pfam" id="PF01261"/>
    </source>
</evidence>
<dbReference type="AlphaFoldDB" id="A0A372MJT2"/>
<dbReference type="Gene3D" id="3.20.20.150">
    <property type="entry name" value="Divalent-metal-dependent TIM barrel enzymes"/>
    <property type="match status" value="1"/>
</dbReference>
<dbReference type="PANTHER" id="PTHR12110">
    <property type="entry name" value="HYDROXYPYRUVATE ISOMERASE"/>
    <property type="match status" value="1"/>
</dbReference>
<gene>
    <name evidence="2" type="ORF">DYP60_00190</name>
</gene>
<accession>A0A372MJT2</accession>
<protein>
    <submittedName>
        <fullName evidence="2">Sugar phosphate isomerase/epimerase</fullName>
    </submittedName>
</protein>
<feature type="domain" description="Xylose isomerase-like TIM barrel" evidence="1">
    <location>
        <begin position="92"/>
        <end position="321"/>
    </location>
</feature>
<reference evidence="3" key="1">
    <citation type="submission" date="2018-08" db="EMBL/GenBank/DDBJ databases">
        <authorList>
            <person name="Grouzdev D.S."/>
            <person name="Krutkina M.S."/>
        </authorList>
    </citation>
    <scope>NUCLEOTIDE SEQUENCE [LARGE SCALE GENOMIC DNA]</scope>
    <source>
        <strain evidence="3">4-11</strain>
    </source>
</reference>
<dbReference type="GO" id="GO:0016853">
    <property type="term" value="F:isomerase activity"/>
    <property type="evidence" value="ECO:0007669"/>
    <property type="project" value="UniProtKB-KW"/>
</dbReference>
<sequence length="338" mass="36936">MKGINTLGQALDSGGVASFPAPRDGVSHLAFPALARERNHHADSFPLAPLGIRAHDLGTFDTIKDLASEISRYGDAIPIQLALGKVLKNAPDAENYTEQFIISVRDALKEKGAYVGVFGSYINPVHPDETARDAELRTFENHLKYANLLGCPLVGTETGSFHSDNAYHRDTASAKVLDIFYRSVERLLEAAVTYDAIVGIEAVSKQHTISTISRMATLLEKFDSPHLRVIYDPVNLVPWTGISEADGSVMGIPSSAAQKDFFCSALDAFGDKIAAIHVKDYKLNEQGFKVGDLTVGEGVLDWKFLFGELRRRNIEVPTLLEDLTVSTLKETLALLSTY</sequence>
<dbReference type="InterPro" id="IPR013022">
    <property type="entry name" value="Xyl_isomerase-like_TIM-brl"/>
</dbReference>
<dbReference type="EMBL" id="QUWK01000001">
    <property type="protein sequence ID" value="RFU96042.1"/>
    <property type="molecule type" value="Genomic_DNA"/>
</dbReference>
<dbReference type="SUPFAM" id="SSF51658">
    <property type="entry name" value="Xylose isomerase-like"/>
    <property type="match status" value="1"/>
</dbReference>
<comment type="caution">
    <text evidence="2">The sequence shown here is derived from an EMBL/GenBank/DDBJ whole genome shotgun (WGS) entry which is preliminary data.</text>
</comment>
<dbReference type="InterPro" id="IPR036237">
    <property type="entry name" value="Xyl_isomerase-like_sf"/>
</dbReference>